<dbReference type="Gene3D" id="1.10.10.60">
    <property type="entry name" value="Homeodomain-like"/>
    <property type="match status" value="2"/>
</dbReference>
<dbReference type="FunFam" id="1.10.10.60:FF:000009">
    <property type="entry name" value="transcription factor MYB1R1"/>
    <property type="match status" value="1"/>
</dbReference>
<dbReference type="GO" id="GO:0005634">
    <property type="term" value="C:nucleus"/>
    <property type="evidence" value="ECO:0007669"/>
    <property type="project" value="UniProtKB-SubCell"/>
</dbReference>
<dbReference type="InterPro" id="IPR017930">
    <property type="entry name" value="Myb_dom"/>
</dbReference>
<dbReference type="EMBL" id="MVGT01001167">
    <property type="protein sequence ID" value="OVA13257.1"/>
    <property type="molecule type" value="Genomic_DNA"/>
</dbReference>
<dbReference type="InterPro" id="IPR017884">
    <property type="entry name" value="SANT_dom"/>
</dbReference>
<comment type="caution">
    <text evidence="10">The sequence shown here is derived from an EMBL/GenBank/DDBJ whole genome shotgun (WGS) entry which is preliminary data.</text>
</comment>
<dbReference type="NCBIfam" id="TIGR01557">
    <property type="entry name" value="myb_SHAQKYF"/>
    <property type="match status" value="1"/>
</dbReference>
<comment type="subcellular location">
    <subcellularLocation>
        <location evidence="1">Nucleus</location>
    </subcellularLocation>
</comment>
<evidence type="ECO:0000259" key="9">
    <source>
        <dbReference type="PROSITE" id="PS51294"/>
    </source>
</evidence>
<keyword evidence="4" id="KW-0804">Transcription</keyword>
<reference evidence="10 11" key="1">
    <citation type="journal article" date="2017" name="Mol. Plant">
        <title>The Genome of Medicinal Plant Macleaya cordata Provides New Insights into Benzylisoquinoline Alkaloids Metabolism.</title>
        <authorList>
            <person name="Liu X."/>
            <person name="Liu Y."/>
            <person name="Huang P."/>
            <person name="Ma Y."/>
            <person name="Qing Z."/>
            <person name="Tang Q."/>
            <person name="Cao H."/>
            <person name="Cheng P."/>
            <person name="Zheng Y."/>
            <person name="Yuan Z."/>
            <person name="Zhou Y."/>
            <person name="Liu J."/>
            <person name="Tang Z."/>
            <person name="Zhuo Y."/>
            <person name="Zhang Y."/>
            <person name="Yu L."/>
            <person name="Huang J."/>
            <person name="Yang P."/>
            <person name="Peng Q."/>
            <person name="Zhang J."/>
            <person name="Jiang W."/>
            <person name="Zhang Z."/>
            <person name="Lin K."/>
            <person name="Ro D.K."/>
            <person name="Chen X."/>
            <person name="Xiong X."/>
            <person name="Shang Y."/>
            <person name="Huang S."/>
            <person name="Zeng J."/>
        </authorList>
    </citation>
    <scope>NUCLEOTIDE SEQUENCE [LARGE SCALE GENOMIC DNA]</scope>
    <source>
        <strain evidence="11">cv. BLH2017</strain>
        <tissue evidence="10">Root</tissue>
    </source>
</reference>
<evidence type="ECO:0000313" key="10">
    <source>
        <dbReference type="EMBL" id="OVA13257.1"/>
    </source>
</evidence>
<keyword evidence="5" id="KW-0539">Nucleus</keyword>
<feature type="domain" description="HTH myb-type" evidence="9">
    <location>
        <begin position="115"/>
        <end position="172"/>
    </location>
</feature>
<dbReference type="CDD" id="cd00167">
    <property type="entry name" value="SANT"/>
    <property type="match status" value="2"/>
</dbReference>
<dbReference type="Pfam" id="PF00249">
    <property type="entry name" value="Myb_DNA-binding"/>
    <property type="match status" value="2"/>
</dbReference>
<dbReference type="PANTHER" id="PTHR44042">
    <property type="entry name" value="DUPLICATED HOMEODOMAIN-LIKE SUPERFAMILY PROTEIN-RELATED"/>
    <property type="match status" value="1"/>
</dbReference>
<feature type="region of interest" description="Disordered" evidence="6">
    <location>
        <begin position="80"/>
        <end position="120"/>
    </location>
</feature>
<dbReference type="InterPro" id="IPR001005">
    <property type="entry name" value="SANT/Myb"/>
</dbReference>
<evidence type="ECO:0000313" key="11">
    <source>
        <dbReference type="Proteomes" id="UP000195402"/>
    </source>
</evidence>
<dbReference type="PROSITE" id="PS51293">
    <property type="entry name" value="SANT"/>
    <property type="match status" value="1"/>
</dbReference>
<accession>A0A200QS00</accession>
<evidence type="ECO:0000256" key="5">
    <source>
        <dbReference type="ARBA" id="ARBA00023242"/>
    </source>
</evidence>
<keyword evidence="2" id="KW-0805">Transcription regulation</keyword>
<keyword evidence="3" id="KW-0238">DNA-binding</keyword>
<dbReference type="SMART" id="SM00717">
    <property type="entry name" value="SANT"/>
    <property type="match status" value="2"/>
</dbReference>
<keyword evidence="11" id="KW-1185">Reference proteome</keyword>
<gene>
    <name evidence="10" type="ORF">BVC80_8017g5</name>
</gene>
<evidence type="ECO:0000259" key="7">
    <source>
        <dbReference type="PROSITE" id="PS50090"/>
    </source>
</evidence>
<dbReference type="PANTHER" id="PTHR44042:SF66">
    <property type="entry name" value="MYB FAMILY TRANSCRIPTION FACTOR"/>
    <property type="match status" value="1"/>
</dbReference>
<evidence type="ECO:0000256" key="3">
    <source>
        <dbReference type="ARBA" id="ARBA00023125"/>
    </source>
</evidence>
<feature type="region of interest" description="Disordered" evidence="6">
    <location>
        <begin position="178"/>
        <end position="236"/>
    </location>
</feature>
<sequence>MNTDENMGHSSLWTREQDKAFENALVVNPEDSIDRWEKIAEAVPGKTVEEIQHHYELLVEDINSIESGLVPLPNYISTSEGSTDHAGEGGTSKKGIHLGHFQSDSNHGSKASRSDQERRKGIAWTEDEHRLFLLGLDKYGKGDWRSISRNFVVSRTPTQVASHAQKYFIRLNSMNKDRRRSSIHDITSVGSGDVATPQGPITGQTNGPTAGGSSSKSTKQQPQPPPSAPGVGVYGAPTIGQPIGGPLISAVGTPVNLPPPAHMAYGVRAPVPGHMVPGAPTSMPPMTYPMPHRCLGYLQSMEDDELWNGYDSGPLVTIDPVFYVFPELSNFSELLSKEPLNHPVLWSLDSYRVLTSESLMEHPSLRCAPAPNYAPTLPLQRQGSREKAELSRLSSPGLVRIACTAILFCIWPTLQILHRTYITLKIIGYNFGKWYQGEKAMKNKGSTDIMFGAVAKKAYAKMKEQGHRA</sequence>
<dbReference type="OMA" id="DETENRW"/>
<dbReference type="AlphaFoldDB" id="A0A200QS00"/>
<dbReference type="GO" id="GO:0003677">
    <property type="term" value="F:DNA binding"/>
    <property type="evidence" value="ECO:0007669"/>
    <property type="project" value="UniProtKB-KW"/>
</dbReference>
<dbReference type="InParanoid" id="A0A200QS00"/>
<feature type="compositionally biased region" description="Low complexity" evidence="6">
    <location>
        <begin position="207"/>
        <end position="221"/>
    </location>
</feature>
<proteinExistence type="predicted"/>
<dbReference type="PROSITE" id="PS51294">
    <property type="entry name" value="HTH_MYB"/>
    <property type="match status" value="1"/>
</dbReference>
<dbReference type="Proteomes" id="UP000195402">
    <property type="component" value="Unassembled WGS sequence"/>
</dbReference>
<evidence type="ECO:0000256" key="4">
    <source>
        <dbReference type="ARBA" id="ARBA00023163"/>
    </source>
</evidence>
<feature type="compositionally biased region" description="Polar residues" evidence="6">
    <location>
        <begin position="102"/>
        <end position="111"/>
    </location>
</feature>
<feature type="domain" description="Myb-like" evidence="7">
    <location>
        <begin position="116"/>
        <end position="168"/>
    </location>
</feature>
<dbReference type="STRING" id="56857.A0A200QS00"/>
<feature type="domain" description="SANT" evidence="8">
    <location>
        <begin position="124"/>
        <end position="172"/>
    </location>
</feature>
<dbReference type="InterPro" id="IPR006447">
    <property type="entry name" value="Myb_dom_plants"/>
</dbReference>
<feature type="domain" description="Myb-like" evidence="7">
    <location>
        <begin position="13"/>
        <end position="59"/>
    </location>
</feature>
<dbReference type="InterPro" id="IPR009057">
    <property type="entry name" value="Homeodomain-like_sf"/>
</dbReference>
<protein>
    <submittedName>
        <fullName evidence="10">SANT/Myb domain</fullName>
    </submittedName>
</protein>
<dbReference type="FunFam" id="1.10.10.60:FF:000154">
    <property type="entry name" value="Transcription factor SRM1"/>
    <property type="match status" value="1"/>
</dbReference>
<evidence type="ECO:0000256" key="6">
    <source>
        <dbReference type="SAM" id="MobiDB-lite"/>
    </source>
</evidence>
<dbReference type="OrthoDB" id="118550at2759"/>
<name>A0A200QS00_MACCD</name>
<evidence type="ECO:0000259" key="8">
    <source>
        <dbReference type="PROSITE" id="PS51293"/>
    </source>
</evidence>
<dbReference type="FunCoup" id="A0A200QS00">
    <property type="interactions" value="283"/>
</dbReference>
<evidence type="ECO:0000256" key="2">
    <source>
        <dbReference type="ARBA" id="ARBA00023015"/>
    </source>
</evidence>
<organism evidence="10 11">
    <name type="scientific">Macleaya cordata</name>
    <name type="common">Five-seeded plume-poppy</name>
    <name type="synonym">Bocconia cordata</name>
    <dbReference type="NCBI Taxonomy" id="56857"/>
    <lineage>
        <taxon>Eukaryota</taxon>
        <taxon>Viridiplantae</taxon>
        <taxon>Streptophyta</taxon>
        <taxon>Embryophyta</taxon>
        <taxon>Tracheophyta</taxon>
        <taxon>Spermatophyta</taxon>
        <taxon>Magnoliopsida</taxon>
        <taxon>Ranunculales</taxon>
        <taxon>Papaveraceae</taxon>
        <taxon>Papaveroideae</taxon>
        <taxon>Macleaya</taxon>
    </lineage>
</organism>
<dbReference type="PROSITE" id="PS50090">
    <property type="entry name" value="MYB_LIKE"/>
    <property type="match status" value="2"/>
</dbReference>
<dbReference type="SUPFAM" id="SSF46689">
    <property type="entry name" value="Homeodomain-like"/>
    <property type="match status" value="2"/>
</dbReference>
<evidence type="ECO:0000256" key="1">
    <source>
        <dbReference type="ARBA" id="ARBA00004123"/>
    </source>
</evidence>